<feature type="compositionally biased region" description="Basic and acidic residues" evidence="1">
    <location>
        <begin position="28"/>
        <end position="44"/>
    </location>
</feature>
<gene>
    <name evidence="2" type="ORF">TVY486_0900570</name>
</gene>
<evidence type="ECO:0000256" key="1">
    <source>
        <dbReference type="SAM" id="MobiDB-lite"/>
    </source>
</evidence>
<dbReference type="OMA" id="QNRRVYG"/>
<dbReference type="AlphaFoldDB" id="G0U1T5"/>
<accession>G0U1T5</accession>
<name>G0U1T5_TRYVY</name>
<proteinExistence type="predicted"/>
<organism evidence="2">
    <name type="scientific">Trypanosoma vivax (strain Y486)</name>
    <dbReference type="NCBI Taxonomy" id="1055687"/>
    <lineage>
        <taxon>Eukaryota</taxon>
        <taxon>Discoba</taxon>
        <taxon>Euglenozoa</taxon>
        <taxon>Kinetoplastea</taxon>
        <taxon>Metakinetoplastina</taxon>
        <taxon>Trypanosomatida</taxon>
        <taxon>Trypanosomatidae</taxon>
        <taxon>Trypanosoma</taxon>
        <taxon>Duttonella</taxon>
    </lineage>
</organism>
<evidence type="ECO:0000313" key="2">
    <source>
        <dbReference type="EMBL" id="CCC50234.1"/>
    </source>
</evidence>
<dbReference type="VEuPathDB" id="TriTrypDB:TvY486_0900570"/>
<protein>
    <submittedName>
        <fullName evidence="2">Uncharacterized protein</fullName>
    </submittedName>
</protein>
<feature type="region of interest" description="Disordered" evidence="1">
    <location>
        <begin position="1"/>
        <end position="59"/>
    </location>
</feature>
<dbReference type="EMBL" id="HE573025">
    <property type="protein sequence ID" value="CCC50234.1"/>
    <property type="molecule type" value="Genomic_DNA"/>
</dbReference>
<sequence length="276" mass="29826">MPSPARARNKGWSGELTGASRECPPDPVAHDKDRRDVDGAHDTVNEPVTQSGNARKRRREVMEGEVLHGSFILADLPTDMAAIYTRTINHMLPRFRNSISEATLLSETGSATLTFEVTNKTVATEVVKRLQNANVCGRRWNVQCYPLHSTQCKKEACLVDVRLVPPTPRSLVLRALSKVKGFLALAEAGDSVNTAEETKQDAAVVSKDDDSDDFLDLGTSAVDAPGVGMPHVGNATVVSTVVASFVDEGSAQDARAMLSGRLIAASGARMFLERRR</sequence>
<reference evidence="2" key="1">
    <citation type="journal article" date="2012" name="Proc. Natl. Acad. Sci. U.S.A.">
        <title>Antigenic diversity is generated by distinct evolutionary mechanisms in African trypanosome species.</title>
        <authorList>
            <person name="Jackson A.P."/>
            <person name="Berry A."/>
            <person name="Aslett M."/>
            <person name="Allison H.C."/>
            <person name="Burton P."/>
            <person name="Vavrova-Anderson J."/>
            <person name="Brown R."/>
            <person name="Browne H."/>
            <person name="Corton N."/>
            <person name="Hauser H."/>
            <person name="Gamble J."/>
            <person name="Gilderthorp R."/>
            <person name="Marcello L."/>
            <person name="McQuillan J."/>
            <person name="Otto T.D."/>
            <person name="Quail M.A."/>
            <person name="Sanders M.J."/>
            <person name="van Tonder A."/>
            <person name="Ginger M.L."/>
            <person name="Field M.C."/>
            <person name="Barry J.D."/>
            <person name="Hertz-Fowler C."/>
            <person name="Berriman M."/>
        </authorList>
    </citation>
    <scope>NUCLEOTIDE SEQUENCE</scope>
    <source>
        <strain evidence="2">Y486</strain>
    </source>
</reference>